<dbReference type="Proteomes" id="UP000288388">
    <property type="component" value="Unassembled WGS sequence"/>
</dbReference>
<proteinExistence type="predicted"/>
<reference evidence="1 2" key="1">
    <citation type="submission" date="2018-12" db="EMBL/GenBank/DDBJ databases">
        <title>A novel vanA-carrying plasmid in a clinical isolate of Enterococcus avium.</title>
        <authorList>
            <person name="Bernasconi O.J."/>
            <person name="Luzzaro F."/>
            <person name="Endimiani A."/>
        </authorList>
    </citation>
    <scope>NUCLEOTIDE SEQUENCE [LARGE SCALE GENOMIC DNA]</scope>
    <source>
        <strain evidence="1 2">LC0559/18</strain>
    </source>
</reference>
<organism evidence="1 2">
    <name type="scientific">Enterococcus avium</name>
    <name type="common">Streptococcus avium</name>
    <dbReference type="NCBI Taxonomy" id="33945"/>
    <lineage>
        <taxon>Bacteria</taxon>
        <taxon>Bacillati</taxon>
        <taxon>Bacillota</taxon>
        <taxon>Bacilli</taxon>
        <taxon>Lactobacillales</taxon>
        <taxon>Enterococcaceae</taxon>
        <taxon>Enterococcus</taxon>
    </lineage>
</organism>
<name>A0A437ULV3_ENTAV</name>
<comment type="caution">
    <text evidence="1">The sequence shown here is derived from an EMBL/GenBank/DDBJ whole genome shotgun (WGS) entry which is preliminary data.</text>
</comment>
<gene>
    <name evidence="1" type="ORF">EK398_06530</name>
</gene>
<accession>A0A437ULV3</accession>
<evidence type="ECO:0000313" key="1">
    <source>
        <dbReference type="EMBL" id="RVU94528.1"/>
    </source>
</evidence>
<dbReference type="RefSeq" id="WP_127978594.1">
    <property type="nucleotide sequence ID" value="NZ_RYZS01000001.1"/>
</dbReference>
<evidence type="ECO:0000313" key="2">
    <source>
        <dbReference type="Proteomes" id="UP000288388"/>
    </source>
</evidence>
<sequence>MKTVQVSNEIFIPDEILHQIADITADIVLEKIKDQLDIWDKIIDLPPAPNKSQIMKTLGIGNDTLNFLIANGATPMVWGENTVRIERSDLRKAFEKTKIAM</sequence>
<dbReference type="EMBL" id="RYZS01000001">
    <property type="protein sequence ID" value="RVU94528.1"/>
    <property type="molecule type" value="Genomic_DNA"/>
</dbReference>
<protein>
    <submittedName>
        <fullName evidence="1">Uncharacterized protein</fullName>
    </submittedName>
</protein>
<dbReference type="AlphaFoldDB" id="A0A437ULV3"/>